<dbReference type="Gene3D" id="3.30.160.60">
    <property type="entry name" value="Classic Zinc Finger"/>
    <property type="match status" value="1"/>
</dbReference>
<feature type="region of interest" description="Disordered" evidence="1">
    <location>
        <begin position="89"/>
        <end position="144"/>
    </location>
</feature>
<evidence type="ECO:0000256" key="1">
    <source>
        <dbReference type="SAM" id="MobiDB-lite"/>
    </source>
</evidence>
<organism evidence="3 4">
    <name type="scientific">Lophiostoma macrostomum CBS 122681</name>
    <dbReference type="NCBI Taxonomy" id="1314788"/>
    <lineage>
        <taxon>Eukaryota</taxon>
        <taxon>Fungi</taxon>
        <taxon>Dikarya</taxon>
        <taxon>Ascomycota</taxon>
        <taxon>Pezizomycotina</taxon>
        <taxon>Dothideomycetes</taxon>
        <taxon>Pleosporomycetidae</taxon>
        <taxon>Pleosporales</taxon>
        <taxon>Lophiostomataceae</taxon>
        <taxon>Lophiostoma</taxon>
    </lineage>
</organism>
<dbReference type="EMBL" id="MU004294">
    <property type="protein sequence ID" value="KAF2661396.1"/>
    <property type="molecule type" value="Genomic_DNA"/>
</dbReference>
<feature type="compositionally biased region" description="Low complexity" evidence="1">
    <location>
        <begin position="132"/>
        <end position="144"/>
    </location>
</feature>
<dbReference type="InterPro" id="IPR013087">
    <property type="entry name" value="Znf_C2H2_type"/>
</dbReference>
<protein>
    <recommendedName>
        <fullName evidence="2">C2H2-type domain-containing protein</fullName>
    </recommendedName>
</protein>
<evidence type="ECO:0000313" key="3">
    <source>
        <dbReference type="EMBL" id="KAF2661396.1"/>
    </source>
</evidence>
<feature type="domain" description="C2H2-type" evidence="2">
    <location>
        <begin position="182"/>
        <end position="205"/>
    </location>
</feature>
<reference evidence="3" key="1">
    <citation type="journal article" date="2020" name="Stud. Mycol.">
        <title>101 Dothideomycetes genomes: a test case for predicting lifestyles and emergence of pathogens.</title>
        <authorList>
            <person name="Haridas S."/>
            <person name="Albert R."/>
            <person name="Binder M."/>
            <person name="Bloem J."/>
            <person name="Labutti K."/>
            <person name="Salamov A."/>
            <person name="Andreopoulos B."/>
            <person name="Baker S."/>
            <person name="Barry K."/>
            <person name="Bills G."/>
            <person name="Bluhm B."/>
            <person name="Cannon C."/>
            <person name="Castanera R."/>
            <person name="Culley D."/>
            <person name="Daum C."/>
            <person name="Ezra D."/>
            <person name="Gonzalez J."/>
            <person name="Henrissat B."/>
            <person name="Kuo A."/>
            <person name="Liang C."/>
            <person name="Lipzen A."/>
            <person name="Lutzoni F."/>
            <person name="Magnuson J."/>
            <person name="Mondo S."/>
            <person name="Nolan M."/>
            <person name="Ohm R."/>
            <person name="Pangilinan J."/>
            <person name="Park H.-J."/>
            <person name="Ramirez L."/>
            <person name="Alfaro M."/>
            <person name="Sun H."/>
            <person name="Tritt A."/>
            <person name="Yoshinaga Y."/>
            <person name="Zwiers L.-H."/>
            <person name="Turgeon B."/>
            <person name="Goodwin S."/>
            <person name="Spatafora J."/>
            <person name="Crous P."/>
            <person name="Grigoriev I."/>
        </authorList>
    </citation>
    <scope>NUCLEOTIDE SEQUENCE</scope>
    <source>
        <strain evidence="3">CBS 122681</strain>
    </source>
</reference>
<accession>A0A6A6TPM0</accession>
<keyword evidence="4" id="KW-1185">Reference proteome</keyword>
<dbReference type="OrthoDB" id="3779526at2759"/>
<dbReference type="PROSITE" id="PS00028">
    <property type="entry name" value="ZINC_FINGER_C2H2_1"/>
    <property type="match status" value="1"/>
</dbReference>
<evidence type="ECO:0000313" key="4">
    <source>
        <dbReference type="Proteomes" id="UP000799324"/>
    </source>
</evidence>
<evidence type="ECO:0000259" key="2">
    <source>
        <dbReference type="PROSITE" id="PS00028"/>
    </source>
</evidence>
<gene>
    <name evidence="3" type="ORF">K491DRAFT_452550</name>
</gene>
<sequence>MDNGQFYDEETREHIYALLEKYEWYDVCRMVQDTALPRPNSTISVSRISLLSGKSNESRLSALSTGYTPSLLSSTSSRSKSRQELNLYRSGLNPTKPSLVPKTPSHSQVPCPEDISWQASPLPNDCDSRSVASSTTRSNAPSSSKDGNWFCTFCAELRTFSAKSDWKKHEMRHHETNEEWPCPFYNCSEVLDRAVDFQNHCRRYHPDSPPPTDIKIRLLPKLVYGCGFDNCKALLTGWDERCSHIADLHMKKEGLRQADWSYANVIRNLLRQEATRKKWKELFAALNSKESRHQVTWSPSNTRVLKQKLECCDMRPNVDELVHTALALRKDRPFNDVVELHPDFTTPSQDSIHNYSILSEAQRLRILNGLQLPLLPASTTTLINEPSPLFAAHPGSLVELPIPNQNRELSHVSYGRRTSSIMDIDEEDLFSDPQIPPGLELGPDWPDMGESPHRRRSSRGYIIPKTLRHFTSRLSPK</sequence>
<dbReference type="AlphaFoldDB" id="A0A6A6TPM0"/>
<name>A0A6A6TPM0_9PLEO</name>
<feature type="region of interest" description="Disordered" evidence="1">
    <location>
        <begin position="435"/>
        <end position="460"/>
    </location>
</feature>
<proteinExistence type="predicted"/>
<dbReference type="SMART" id="SM00355">
    <property type="entry name" value="ZnF_C2H2"/>
    <property type="match status" value="3"/>
</dbReference>
<dbReference type="Proteomes" id="UP000799324">
    <property type="component" value="Unassembled WGS sequence"/>
</dbReference>